<protein>
    <submittedName>
        <fullName evidence="6">Putative membrane protein</fullName>
    </submittedName>
</protein>
<dbReference type="GO" id="GO:0022857">
    <property type="term" value="F:transmembrane transporter activity"/>
    <property type="evidence" value="ECO:0007669"/>
    <property type="project" value="InterPro"/>
</dbReference>
<evidence type="ECO:0000313" key="7">
    <source>
        <dbReference type="Proteomes" id="UP000007564"/>
    </source>
</evidence>
<dbReference type="Proteomes" id="UP000007564">
    <property type="component" value="Chromosome"/>
</dbReference>
<feature type="transmembrane region" description="Helical" evidence="4">
    <location>
        <begin position="142"/>
        <end position="166"/>
    </location>
</feature>
<dbReference type="HOGENOM" id="CLU_001265_59_9_4"/>
<feature type="transmembrane region" description="Helical" evidence="4">
    <location>
        <begin position="172"/>
        <end position="191"/>
    </location>
</feature>
<evidence type="ECO:0000256" key="2">
    <source>
        <dbReference type="ARBA" id="ARBA00022989"/>
    </source>
</evidence>
<dbReference type="AlphaFoldDB" id="A0A0C6P1N8"/>
<feature type="domain" description="Major facilitator superfamily (MFS) profile" evidence="5">
    <location>
        <begin position="14"/>
        <end position="401"/>
    </location>
</feature>
<dbReference type="Gene3D" id="1.20.1250.20">
    <property type="entry name" value="MFS general substrate transporter like domains"/>
    <property type="match status" value="2"/>
</dbReference>
<feature type="transmembrane region" description="Helical" evidence="4">
    <location>
        <begin position="83"/>
        <end position="101"/>
    </location>
</feature>
<feature type="transmembrane region" description="Helical" evidence="4">
    <location>
        <begin position="257"/>
        <end position="279"/>
    </location>
</feature>
<gene>
    <name evidence="6" type="ORF">BN112_1712</name>
</gene>
<dbReference type="Pfam" id="PF07690">
    <property type="entry name" value="MFS_1"/>
    <property type="match status" value="1"/>
</dbReference>
<dbReference type="KEGG" id="bbh:BN112_1712"/>
<dbReference type="PANTHER" id="PTHR11360">
    <property type="entry name" value="MONOCARBOXYLATE TRANSPORTER"/>
    <property type="match status" value="1"/>
</dbReference>
<proteinExistence type="predicted"/>
<sequence>MKSDSPAVNPAPPLWPIILAAGIVLGLSLGQRHSVGLYQLPLVQSFGLTRETFSFAIAIQNIVWGLAQPFSGYLADRYGTARVVAGGALLYVAGLLLTTVSDGRLSLTLSAGVLVGLGLAGTAWTVNGVVGRRAPAARRSAALGAVSAMGALGQFVMLPLGMYLIGAFGWQGALGLCAAVLACMAPLAWLLREAPRQPSAAPAAPATQSGGGVRAALGNRDLWLLWLGFMACGFHLAFIATHLPAYLADKGIGGGTAALALGLVGLFNIAGTFFFGLMGERYPKKYVLAFLYLVRTAVITVYFLAPVSQFSTLLFASAMGFLWLGTAPVTTGLVAQLFGLGALSTLFGVVFLGHQVGSFLGVWLGGVIFDLSGSYDAVWLLSIAIGLFSAAMHLPVREPARRLAAAAP</sequence>
<evidence type="ECO:0000256" key="1">
    <source>
        <dbReference type="ARBA" id="ARBA00022692"/>
    </source>
</evidence>
<dbReference type="CDD" id="cd17355">
    <property type="entry name" value="MFS_YcxA_like"/>
    <property type="match status" value="1"/>
</dbReference>
<dbReference type="OrthoDB" id="146345at2"/>
<evidence type="ECO:0000313" key="6">
    <source>
        <dbReference type="EMBL" id="CCJ53629.1"/>
    </source>
</evidence>
<evidence type="ECO:0000256" key="3">
    <source>
        <dbReference type="ARBA" id="ARBA00023136"/>
    </source>
</evidence>
<keyword evidence="1 4" id="KW-0812">Transmembrane</keyword>
<dbReference type="PANTHER" id="PTHR11360:SF284">
    <property type="entry name" value="EG:103B4.3 PROTEIN-RELATED"/>
    <property type="match status" value="1"/>
</dbReference>
<dbReference type="InterPro" id="IPR050327">
    <property type="entry name" value="Proton-linked_MCT"/>
</dbReference>
<dbReference type="RefSeq" id="WP_003810128.1">
    <property type="nucleotide sequence ID" value="NC_019382.1"/>
</dbReference>
<feature type="transmembrane region" description="Helical" evidence="4">
    <location>
        <begin position="310"/>
        <end position="330"/>
    </location>
</feature>
<evidence type="ECO:0000256" key="4">
    <source>
        <dbReference type="SAM" id="Phobius"/>
    </source>
</evidence>
<feature type="transmembrane region" description="Helical" evidence="4">
    <location>
        <begin position="107"/>
        <end position="130"/>
    </location>
</feature>
<accession>A0A0C6P1N8</accession>
<dbReference type="InterPro" id="IPR020846">
    <property type="entry name" value="MFS_dom"/>
</dbReference>
<dbReference type="PROSITE" id="PS50850">
    <property type="entry name" value="MFS"/>
    <property type="match status" value="1"/>
</dbReference>
<feature type="transmembrane region" description="Helical" evidence="4">
    <location>
        <begin position="12"/>
        <end position="30"/>
    </location>
</feature>
<organism evidence="6 7">
    <name type="scientific">Bordetella bronchiseptica 253</name>
    <dbReference type="NCBI Taxonomy" id="568707"/>
    <lineage>
        <taxon>Bacteria</taxon>
        <taxon>Pseudomonadati</taxon>
        <taxon>Pseudomonadota</taxon>
        <taxon>Betaproteobacteria</taxon>
        <taxon>Burkholderiales</taxon>
        <taxon>Alcaligenaceae</taxon>
        <taxon>Bordetella</taxon>
    </lineage>
</organism>
<reference evidence="6 7" key="1">
    <citation type="journal article" date="2012" name="BMC Genomics">
        <title>Comparative genomics of the classical Bordetella subspecies: the evolution and exchange of virulence-associated diversity amongst closely related pathogens.</title>
        <authorList>
            <person name="Park J."/>
            <person name="Zhang Y."/>
            <person name="Buboltz A.M."/>
            <person name="Zhang X."/>
            <person name="Schuster S.C."/>
            <person name="Ahuja U."/>
            <person name="Liu M."/>
            <person name="Miller J.F."/>
            <person name="Sebaihia M."/>
            <person name="Bentley S.D."/>
            <person name="Parkhill J."/>
            <person name="Harvill E.T."/>
        </authorList>
    </citation>
    <scope>NUCLEOTIDE SEQUENCE [LARGE SCALE GENOMIC DNA]</scope>
    <source>
        <strain evidence="6 7">253</strain>
    </source>
</reference>
<dbReference type="SUPFAM" id="SSF103473">
    <property type="entry name" value="MFS general substrate transporter"/>
    <property type="match status" value="1"/>
</dbReference>
<keyword evidence="2 4" id="KW-1133">Transmembrane helix</keyword>
<feature type="transmembrane region" description="Helical" evidence="4">
    <location>
        <begin position="223"/>
        <end position="245"/>
    </location>
</feature>
<keyword evidence="3 4" id="KW-0472">Membrane</keyword>
<dbReference type="GeneID" id="56479567"/>
<dbReference type="InterPro" id="IPR011701">
    <property type="entry name" value="MFS"/>
</dbReference>
<dbReference type="EMBL" id="HE965806">
    <property type="protein sequence ID" value="CCJ53629.1"/>
    <property type="molecule type" value="Genomic_DNA"/>
</dbReference>
<dbReference type="InterPro" id="IPR036259">
    <property type="entry name" value="MFS_trans_sf"/>
</dbReference>
<evidence type="ECO:0000259" key="5">
    <source>
        <dbReference type="PROSITE" id="PS50850"/>
    </source>
</evidence>
<name>A0A0C6P1N8_BORBO</name>
<feature type="transmembrane region" description="Helical" evidence="4">
    <location>
        <begin position="286"/>
        <end position="304"/>
    </location>
</feature>
<feature type="transmembrane region" description="Helical" evidence="4">
    <location>
        <begin position="377"/>
        <end position="396"/>
    </location>
</feature>